<gene>
    <name evidence="1" type="ORF">P12002S_0034</name>
</gene>
<proteinExistence type="predicted"/>
<evidence type="ECO:0000313" key="1">
    <source>
        <dbReference type="EMBL" id="AKG94290.1"/>
    </source>
</evidence>
<organism evidence="1 2">
    <name type="scientific">Polaribacter phage P12002S</name>
    <dbReference type="NCBI Taxonomy" id="1647387"/>
    <lineage>
        <taxon>Viruses</taxon>
        <taxon>Duplodnaviria</taxon>
        <taxon>Heunggongvirae</taxon>
        <taxon>Uroviricota</taxon>
        <taxon>Caudoviricetes</taxon>
        <taxon>Incheonvirus</taxon>
        <taxon>Incheonvirus P12002S</taxon>
    </lineage>
</organism>
<dbReference type="KEGG" id="vg:26623004"/>
<protein>
    <submittedName>
        <fullName evidence="1">Uncharacterized protein</fullName>
    </submittedName>
</protein>
<dbReference type="GeneID" id="26623004"/>
<dbReference type="Proteomes" id="UP000204416">
    <property type="component" value="Segment"/>
</dbReference>
<dbReference type="Pfam" id="PF19807">
    <property type="entry name" value="DUF6290"/>
    <property type="match status" value="1"/>
</dbReference>
<dbReference type="RefSeq" id="YP_009195708.1">
    <property type="nucleotide sequence ID" value="NC_028763.1"/>
</dbReference>
<sequence length="78" mass="9378">MIRYNKTKVIRITETQHNTLVKMKSYNVNVGDFIRNAIKEKIEREYDYMIDKKKEIEDPFLHSLNIALEEILKQPHSN</sequence>
<accession>A0A0F7ILK0</accession>
<evidence type="ECO:0000313" key="2">
    <source>
        <dbReference type="Proteomes" id="UP000204416"/>
    </source>
</evidence>
<dbReference type="InterPro" id="IPR046257">
    <property type="entry name" value="DUF6290"/>
</dbReference>
<dbReference type="OrthoDB" id="37752at10239"/>
<keyword evidence="2" id="KW-1185">Reference proteome</keyword>
<reference evidence="1 2" key="1">
    <citation type="journal article" date="2015" name="Stand. Genomic Sci.">
        <title>Complete genome sequences of bacteriophages P12002L and P12002S, two lytic phages that infect a marine Polaribacter strain.</title>
        <authorList>
            <person name="Kang I."/>
            <person name="Jang H."/>
            <person name="Cho J.-C."/>
        </authorList>
    </citation>
    <scope>NUCLEOTIDE SEQUENCE [LARGE SCALE GENOMIC DNA]</scope>
</reference>
<dbReference type="EMBL" id="KR136260">
    <property type="protein sequence ID" value="AKG94290.1"/>
    <property type="molecule type" value="Genomic_DNA"/>
</dbReference>
<name>A0A0F7ILK0_9CAUD</name>